<feature type="domain" description="Histidine kinase" evidence="10">
    <location>
        <begin position="231"/>
        <end position="442"/>
    </location>
</feature>
<dbReference type="SMART" id="SM00387">
    <property type="entry name" value="HATPase_c"/>
    <property type="match status" value="1"/>
</dbReference>
<evidence type="ECO:0000256" key="4">
    <source>
        <dbReference type="ARBA" id="ARBA00022679"/>
    </source>
</evidence>
<organism evidence="11 12">
    <name type="scientific">Edaphobacter dinghuensis</name>
    <dbReference type="NCBI Taxonomy" id="1560005"/>
    <lineage>
        <taxon>Bacteria</taxon>
        <taxon>Pseudomonadati</taxon>
        <taxon>Acidobacteriota</taxon>
        <taxon>Terriglobia</taxon>
        <taxon>Terriglobales</taxon>
        <taxon>Acidobacteriaceae</taxon>
        <taxon>Edaphobacter</taxon>
    </lineage>
</organism>
<keyword evidence="4" id="KW-0808">Transferase</keyword>
<keyword evidence="9" id="KW-0472">Membrane</keyword>
<dbReference type="InterPro" id="IPR004358">
    <property type="entry name" value="Sig_transdc_His_kin-like_C"/>
</dbReference>
<dbReference type="Gene3D" id="3.30.565.10">
    <property type="entry name" value="Histidine kinase-like ATPase, C-terminal domain"/>
    <property type="match status" value="1"/>
</dbReference>
<dbReference type="PANTHER" id="PTHR43065">
    <property type="entry name" value="SENSOR HISTIDINE KINASE"/>
    <property type="match status" value="1"/>
</dbReference>
<dbReference type="InterPro" id="IPR036097">
    <property type="entry name" value="HisK_dim/P_sf"/>
</dbReference>
<evidence type="ECO:0000256" key="6">
    <source>
        <dbReference type="ARBA" id="ARBA00022777"/>
    </source>
</evidence>
<reference evidence="11" key="2">
    <citation type="submission" date="2020-09" db="EMBL/GenBank/DDBJ databases">
        <authorList>
            <person name="Sun Q."/>
            <person name="Zhou Y."/>
        </authorList>
    </citation>
    <scope>NUCLEOTIDE SEQUENCE</scope>
    <source>
        <strain evidence="11">CGMCC 1.12997</strain>
    </source>
</reference>
<dbReference type="InterPro" id="IPR003661">
    <property type="entry name" value="HisK_dim/P_dom"/>
</dbReference>
<evidence type="ECO:0000259" key="10">
    <source>
        <dbReference type="PROSITE" id="PS50109"/>
    </source>
</evidence>
<dbReference type="InterPro" id="IPR005467">
    <property type="entry name" value="His_kinase_dom"/>
</dbReference>
<keyword evidence="5" id="KW-0547">Nucleotide-binding</keyword>
<dbReference type="SUPFAM" id="SSF47384">
    <property type="entry name" value="Homodimeric domain of signal transducing histidine kinase"/>
    <property type="match status" value="1"/>
</dbReference>
<reference evidence="11" key="1">
    <citation type="journal article" date="2014" name="Int. J. Syst. Evol. Microbiol.">
        <title>Complete genome sequence of Corynebacterium casei LMG S-19264T (=DSM 44701T), isolated from a smear-ripened cheese.</title>
        <authorList>
            <consortium name="US DOE Joint Genome Institute (JGI-PGF)"/>
            <person name="Walter F."/>
            <person name="Albersmeier A."/>
            <person name="Kalinowski J."/>
            <person name="Ruckert C."/>
        </authorList>
    </citation>
    <scope>NUCLEOTIDE SEQUENCE</scope>
    <source>
        <strain evidence="11">CGMCC 1.12997</strain>
    </source>
</reference>
<keyword evidence="9" id="KW-1133">Transmembrane helix</keyword>
<accession>A0A917H1Y3</accession>
<evidence type="ECO:0000313" key="12">
    <source>
        <dbReference type="Proteomes" id="UP000647241"/>
    </source>
</evidence>
<dbReference type="SUPFAM" id="SSF55781">
    <property type="entry name" value="GAF domain-like"/>
    <property type="match status" value="1"/>
</dbReference>
<gene>
    <name evidence="11" type="ORF">GCM10011585_02300</name>
</gene>
<dbReference type="Gene3D" id="1.10.287.130">
    <property type="match status" value="1"/>
</dbReference>
<name>A0A917H1Y3_9BACT</name>
<dbReference type="PANTHER" id="PTHR43065:SF46">
    <property type="entry name" value="C4-DICARBOXYLATE TRANSPORT SENSOR PROTEIN DCTB"/>
    <property type="match status" value="1"/>
</dbReference>
<feature type="transmembrane region" description="Helical" evidence="9">
    <location>
        <begin position="6"/>
        <end position="30"/>
    </location>
</feature>
<dbReference type="InterPro" id="IPR036890">
    <property type="entry name" value="HATPase_C_sf"/>
</dbReference>
<keyword evidence="8" id="KW-0902">Two-component regulatory system</keyword>
<evidence type="ECO:0000256" key="1">
    <source>
        <dbReference type="ARBA" id="ARBA00000085"/>
    </source>
</evidence>
<proteinExistence type="predicted"/>
<dbReference type="EMBL" id="BMGT01000001">
    <property type="protein sequence ID" value="GGG64268.1"/>
    <property type="molecule type" value="Genomic_DNA"/>
</dbReference>
<dbReference type="EC" id="2.7.13.3" evidence="2"/>
<keyword evidence="9" id="KW-0812">Transmembrane</keyword>
<dbReference type="AlphaFoldDB" id="A0A917H1Y3"/>
<dbReference type="Proteomes" id="UP000647241">
    <property type="component" value="Unassembled WGS sequence"/>
</dbReference>
<sequence>MLGWVSNMWALHWGCVIGIAGLAGAVLLMAHDQRLHAKERRRDRRIREEFEAYAALDAALHGEDLHGLARRVCRLVSKKSAFQRVAMLTQDAEGQMQVVGSVGIDELTVQELQVCSECCMEEANGEEPTPDTVGMHLGERSFAVVLGKDATDAGCGRAILIPLQTSMGKVQGALAVCADGLMSLRRQTVEETISPLEALAVKLGRAIENAETVEQLQQAEKLAGFGMLANGVAHELSDPLTAVLEFAEQIAETAEDSRIRSDAETIVNEALRMQQTVQGLVKFGHSEARIDEPVEIVGLLRELAVECEEKLESRGVHLVVDAEDNVPAVRGDEDALRQVLEHLLNNSAQAIDSISQSISEDAEREREIRVSVSHDANSIQMIVSDTGPGFAEPGRIFDPFGSGAGMGLGICYGIVHAHGGEISAFNLHPYGAAVMVELPLGEVSTQNYSSAAREVA</sequence>
<evidence type="ECO:0000256" key="9">
    <source>
        <dbReference type="SAM" id="Phobius"/>
    </source>
</evidence>
<protein>
    <recommendedName>
        <fullName evidence="2">histidine kinase</fullName>
        <ecNumber evidence="2">2.7.13.3</ecNumber>
    </recommendedName>
</protein>
<dbReference type="GO" id="GO:0005524">
    <property type="term" value="F:ATP binding"/>
    <property type="evidence" value="ECO:0007669"/>
    <property type="project" value="UniProtKB-KW"/>
</dbReference>
<dbReference type="PROSITE" id="PS50109">
    <property type="entry name" value="HIS_KIN"/>
    <property type="match status" value="1"/>
</dbReference>
<dbReference type="CDD" id="cd00082">
    <property type="entry name" value="HisKA"/>
    <property type="match status" value="1"/>
</dbReference>
<keyword evidence="6" id="KW-0418">Kinase</keyword>
<dbReference type="Gene3D" id="3.30.450.40">
    <property type="match status" value="1"/>
</dbReference>
<evidence type="ECO:0000256" key="3">
    <source>
        <dbReference type="ARBA" id="ARBA00022553"/>
    </source>
</evidence>
<comment type="catalytic activity">
    <reaction evidence="1">
        <text>ATP + protein L-histidine = ADP + protein N-phospho-L-histidine.</text>
        <dbReference type="EC" id="2.7.13.3"/>
    </reaction>
</comment>
<dbReference type="SUPFAM" id="SSF55874">
    <property type="entry name" value="ATPase domain of HSP90 chaperone/DNA topoisomerase II/histidine kinase"/>
    <property type="match status" value="1"/>
</dbReference>
<keyword evidence="3" id="KW-0597">Phosphoprotein</keyword>
<dbReference type="InterPro" id="IPR003594">
    <property type="entry name" value="HATPase_dom"/>
</dbReference>
<evidence type="ECO:0000256" key="7">
    <source>
        <dbReference type="ARBA" id="ARBA00022840"/>
    </source>
</evidence>
<comment type="caution">
    <text evidence="11">The sequence shown here is derived from an EMBL/GenBank/DDBJ whole genome shotgun (WGS) entry which is preliminary data.</text>
</comment>
<evidence type="ECO:0000256" key="5">
    <source>
        <dbReference type="ARBA" id="ARBA00022741"/>
    </source>
</evidence>
<keyword evidence="12" id="KW-1185">Reference proteome</keyword>
<evidence type="ECO:0000313" key="11">
    <source>
        <dbReference type="EMBL" id="GGG64268.1"/>
    </source>
</evidence>
<keyword evidence="7" id="KW-0067">ATP-binding</keyword>
<evidence type="ECO:0000256" key="8">
    <source>
        <dbReference type="ARBA" id="ARBA00023012"/>
    </source>
</evidence>
<dbReference type="GO" id="GO:0000155">
    <property type="term" value="F:phosphorelay sensor kinase activity"/>
    <property type="evidence" value="ECO:0007669"/>
    <property type="project" value="InterPro"/>
</dbReference>
<dbReference type="InterPro" id="IPR029016">
    <property type="entry name" value="GAF-like_dom_sf"/>
</dbReference>
<dbReference type="Pfam" id="PF02518">
    <property type="entry name" value="HATPase_c"/>
    <property type="match status" value="1"/>
</dbReference>
<dbReference type="PRINTS" id="PR00344">
    <property type="entry name" value="BCTRLSENSOR"/>
</dbReference>
<evidence type="ECO:0000256" key="2">
    <source>
        <dbReference type="ARBA" id="ARBA00012438"/>
    </source>
</evidence>